<sequence length="244" mass="28565">MIIHVYSIIWNEEIMLPYFFKHYDQIADQYFIYDNGSTDASLSILRSHPKVNIEKFEVESDSVEVSRLELFNQFWKQSRGKADWVIVLDIDEHLFHHDLRAYLQECSSQGITLVAPSAFEMVSDFFPGDNKPLYESVREGVRIPFYDKLQIFNPNEIQEINFTPGRHEASPVGHIIKSPSKDVLLLHYKYLGFDYLNSRYSMLRQRLRTGDIAMGAGYLWSEEECGHMKKLYLLGLMCRLLYDG</sequence>
<dbReference type="AlphaFoldDB" id="A0A3S9A3P9"/>
<keyword evidence="2" id="KW-1185">Reference proteome</keyword>
<dbReference type="SUPFAM" id="SSF53448">
    <property type="entry name" value="Nucleotide-diphospho-sugar transferases"/>
    <property type="match status" value="1"/>
</dbReference>
<gene>
    <name evidence="1" type="ORF">EJC50_12350</name>
</gene>
<dbReference type="OrthoDB" id="9802649at2"/>
<protein>
    <submittedName>
        <fullName evidence="1">Glycosyltransferase family 2 protein</fullName>
    </submittedName>
</protein>
<dbReference type="Pfam" id="PF13704">
    <property type="entry name" value="Glyco_tranf_2_4"/>
    <property type="match status" value="1"/>
</dbReference>
<dbReference type="RefSeq" id="WP_126015580.1">
    <property type="nucleotide sequence ID" value="NZ_CP034437.1"/>
</dbReference>
<dbReference type="Proteomes" id="UP000272528">
    <property type="component" value="Chromosome"/>
</dbReference>
<evidence type="ECO:0000313" key="2">
    <source>
        <dbReference type="Proteomes" id="UP000272528"/>
    </source>
</evidence>
<reference evidence="2" key="1">
    <citation type="submission" date="2018-12" db="EMBL/GenBank/DDBJ databases">
        <title>Genome sequence of Peanibacillus sp.</title>
        <authorList>
            <person name="Subramani G."/>
            <person name="Srinivasan S."/>
            <person name="Kim M.K."/>
        </authorList>
    </citation>
    <scope>NUCLEOTIDE SEQUENCE [LARGE SCALE GENOMIC DNA]</scope>
    <source>
        <strain evidence="2">18JY67-1</strain>
    </source>
</reference>
<dbReference type="InterPro" id="IPR029044">
    <property type="entry name" value="Nucleotide-diphossugar_trans"/>
</dbReference>
<proteinExistence type="predicted"/>
<name>A0A3S9A3P9_9BACL</name>
<organism evidence="1 2">
    <name type="scientific">Paenibacillus albus</name>
    <dbReference type="NCBI Taxonomy" id="2495582"/>
    <lineage>
        <taxon>Bacteria</taxon>
        <taxon>Bacillati</taxon>
        <taxon>Bacillota</taxon>
        <taxon>Bacilli</taxon>
        <taxon>Bacillales</taxon>
        <taxon>Paenibacillaceae</taxon>
        <taxon>Paenibacillus</taxon>
    </lineage>
</organism>
<accession>A0A3S9A3P9</accession>
<keyword evidence="1" id="KW-0808">Transferase</keyword>
<evidence type="ECO:0000313" key="1">
    <source>
        <dbReference type="EMBL" id="AZN40349.1"/>
    </source>
</evidence>
<dbReference type="KEGG" id="palb:EJC50_12350"/>
<dbReference type="GO" id="GO:0016740">
    <property type="term" value="F:transferase activity"/>
    <property type="evidence" value="ECO:0007669"/>
    <property type="project" value="UniProtKB-KW"/>
</dbReference>
<dbReference type="EMBL" id="CP034437">
    <property type="protein sequence ID" value="AZN40349.1"/>
    <property type="molecule type" value="Genomic_DNA"/>
</dbReference>